<reference evidence="4" key="1">
    <citation type="submission" date="2018-06" db="EMBL/GenBank/DDBJ databases">
        <title>Complete genome of Pseudomonas insecticola strain QZS01.</title>
        <authorList>
            <person name="Wang J."/>
            <person name="Su Q."/>
        </authorList>
    </citation>
    <scope>NUCLEOTIDE SEQUENCE [LARGE SCALE GENOMIC DNA]</scope>
    <source>
        <strain evidence="4">QZS01</strain>
    </source>
</reference>
<feature type="transmembrane region" description="Helical" evidence="1">
    <location>
        <begin position="90"/>
        <end position="109"/>
    </location>
</feature>
<feature type="transmembrane region" description="Helical" evidence="1">
    <location>
        <begin position="21"/>
        <end position="41"/>
    </location>
</feature>
<dbReference type="NCBIfam" id="NF033665">
    <property type="entry name" value="PACE_efflu_PCE"/>
    <property type="match status" value="1"/>
</dbReference>
<dbReference type="RefSeq" id="WP_127163557.1">
    <property type="nucleotide sequence ID" value="NZ_CP029822.1"/>
</dbReference>
<dbReference type="Proteomes" id="UP000273143">
    <property type="component" value="Chromosome"/>
</dbReference>
<dbReference type="InterPro" id="IPR058208">
    <property type="entry name" value="PACE"/>
</dbReference>
<organism evidence="3 4">
    <name type="scientific">Entomomonas moraniae</name>
    <dbReference type="NCBI Taxonomy" id="2213226"/>
    <lineage>
        <taxon>Bacteria</taxon>
        <taxon>Pseudomonadati</taxon>
        <taxon>Pseudomonadota</taxon>
        <taxon>Gammaproteobacteria</taxon>
        <taxon>Pseudomonadales</taxon>
        <taxon>Pseudomonadaceae</taxon>
        <taxon>Entomomonas</taxon>
    </lineage>
</organism>
<accession>A0A3Q9JJE0</accession>
<sequence>MVRSIIYDPTDRSIKERIFHALMFEILAILITAPMAALLMGQSVSQMGVLTIMFAVIALLCNMIFNFLFDLAQRRMGFKRTIKVRILHTILFEFSFVAISVPLAAWWLSMGLLEAFILDFGLTVFFLIYTFVFNYVYDKLREQLFIKKMARQGVQVKL</sequence>
<keyword evidence="1" id="KW-1133">Transmembrane helix</keyword>
<dbReference type="NCBIfam" id="NF033664">
    <property type="entry name" value="PACE_transport"/>
    <property type="match status" value="1"/>
</dbReference>
<keyword evidence="4" id="KW-1185">Reference proteome</keyword>
<dbReference type="KEGG" id="emo:DM558_08920"/>
<evidence type="ECO:0000313" key="4">
    <source>
        <dbReference type="Proteomes" id="UP000273143"/>
    </source>
</evidence>
<dbReference type="Pfam" id="PF05232">
    <property type="entry name" value="BTP"/>
    <property type="match status" value="2"/>
</dbReference>
<protein>
    <submittedName>
        <fullName evidence="3">Multidrug/biocide efflux PACE transporter</fullName>
    </submittedName>
</protein>
<feature type="transmembrane region" description="Helical" evidence="1">
    <location>
        <begin position="115"/>
        <end position="137"/>
    </location>
</feature>
<evidence type="ECO:0000259" key="2">
    <source>
        <dbReference type="Pfam" id="PF05232"/>
    </source>
</evidence>
<feature type="transmembrane region" description="Helical" evidence="1">
    <location>
        <begin position="47"/>
        <end position="69"/>
    </location>
</feature>
<dbReference type="InterPro" id="IPR007896">
    <property type="entry name" value="BTP_bacteria"/>
</dbReference>
<evidence type="ECO:0000256" key="1">
    <source>
        <dbReference type="SAM" id="Phobius"/>
    </source>
</evidence>
<evidence type="ECO:0000313" key="3">
    <source>
        <dbReference type="EMBL" id="AZS50895.1"/>
    </source>
</evidence>
<gene>
    <name evidence="3" type="ORF">DM558_08920</name>
</gene>
<keyword evidence="1" id="KW-0812">Transmembrane</keyword>
<dbReference type="EMBL" id="CP029822">
    <property type="protein sequence ID" value="AZS50895.1"/>
    <property type="molecule type" value="Genomic_DNA"/>
</dbReference>
<name>A0A3Q9JJE0_9GAMM</name>
<feature type="domain" description="Chlorhexidine efflux transporter" evidence="2">
    <location>
        <begin position="12"/>
        <end position="74"/>
    </location>
</feature>
<keyword evidence="1" id="KW-0472">Membrane</keyword>
<feature type="domain" description="Chlorhexidine efflux transporter" evidence="2">
    <location>
        <begin position="80"/>
        <end position="142"/>
    </location>
</feature>
<dbReference type="AlphaFoldDB" id="A0A3Q9JJE0"/>
<proteinExistence type="predicted"/>